<dbReference type="InterPro" id="IPR001628">
    <property type="entry name" value="Znf_hrmn_rcpt"/>
</dbReference>
<protein>
    <recommendedName>
        <fullName evidence="21">Estrogen related receptor alpha</fullName>
    </recommendedName>
</protein>
<dbReference type="InterPro" id="IPR000536">
    <property type="entry name" value="Nucl_hrmn_rcpt_lig-bd"/>
</dbReference>
<evidence type="ECO:0000256" key="1">
    <source>
        <dbReference type="ARBA" id="ARBA00005413"/>
    </source>
</evidence>
<dbReference type="PANTHER" id="PTHR48092">
    <property type="entry name" value="KNIRPS-RELATED PROTEIN-RELATED"/>
    <property type="match status" value="1"/>
</dbReference>
<evidence type="ECO:0000256" key="8">
    <source>
        <dbReference type="ARBA" id="ARBA00023121"/>
    </source>
</evidence>
<dbReference type="GeneTree" id="ENSGT00940000153433"/>
<feature type="region of interest" description="Disordered" evidence="16">
    <location>
        <begin position="1"/>
        <end position="40"/>
    </location>
</feature>
<proteinExistence type="inferred from homology"/>
<keyword evidence="5 15" id="KW-0863">Zinc-finger</keyword>
<comment type="similarity">
    <text evidence="1">Belongs to the nuclear hormone receptor family. NR3 subfamily.</text>
</comment>
<dbReference type="PRINTS" id="PR00047">
    <property type="entry name" value="STROIDFINGER"/>
</dbReference>
<dbReference type="AlphaFoldDB" id="A0A2K6RXL7"/>
<evidence type="ECO:0000256" key="16">
    <source>
        <dbReference type="SAM" id="MobiDB-lite"/>
    </source>
</evidence>
<dbReference type="SMART" id="SM00430">
    <property type="entry name" value="HOLI"/>
    <property type="match status" value="1"/>
</dbReference>
<dbReference type="STRING" id="61622.ENSRROP00000045774"/>
<keyword evidence="8" id="KW-0446">Lipid-binding</keyword>
<name>A0A2K6RXL7_RHIRO</name>
<dbReference type="Pfam" id="PF00105">
    <property type="entry name" value="zf-C4"/>
    <property type="match status" value="1"/>
</dbReference>
<evidence type="ECO:0000256" key="11">
    <source>
        <dbReference type="ARBA" id="ARBA00023163"/>
    </source>
</evidence>
<evidence type="ECO:0000256" key="2">
    <source>
        <dbReference type="ARBA" id="ARBA00022499"/>
    </source>
</evidence>
<dbReference type="GO" id="GO:0008270">
    <property type="term" value="F:zinc ion binding"/>
    <property type="evidence" value="ECO:0007669"/>
    <property type="project" value="UniProtKB-KW"/>
</dbReference>
<keyword evidence="12 15" id="KW-0675">Receptor</keyword>
<evidence type="ECO:0000256" key="5">
    <source>
        <dbReference type="ARBA" id="ARBA00022771"/>
    </source>
</evidence>
<dbReference type="GO" id="GO:0005496">
    <property type="term" value="F:steroid binding"/>
    <property type="evidence" value="ECO:0007669"/>
    <property type="project" value="UniProtKB-KW"/>
</dbReference>
<evidence type="ECO:0000256" key="10">
    <source>
        <dbReference type="ARBA" id="ARBA00023139"/>
    </source>
</evidence>
<evidence type="ECO:0000256" key="15">
    <source>
        <dbReference type="RuleBase" id="RU004334"/>
    </source>
</evidence>
<evidence type="ECO:0000256" key="9">
    <source>
        <dbReference type="ARBA" id="ARBA00023125"/>
    </source>
</evidence>
<dbReference type="PROSITE" id="PS00031">
    <property type="entry name" value="NUCLEAR_REC_DBD_1"/>
    <property type="match status" value="1"/>
</dbReference>
<keyword evidence="2" id="KW-1017">Isopeptide bond</keyword>
<sequence length="388" mass="41743">MSSQVVGSEPLYIMAEPARPDSPKGSSETETGASCGPAPTRCFPGHREEEDGEGAGHGEQGGRKLVLISLPKRLCLVCGDMASGYHYGGASCENCKAFFKRTIQGSIQYSCPASNECEITKRRRKVCQACRFTKLRLDRVRGGLLPFPDPFPAGPLAVAGGPRETAPVNTLVSHLLVVEPEKLYAMPDPAGPDGHLPACEIVVTISWAKSIPGFSLLSLSDHMSGLQSVCMELLMPGVAQLSLPPQDELAFAEDLVLDEEGARAAGLGERGSALLQLVQRLQALWLEGEEYVLLKALALASSNSAHVEDAEAVEQLPEALHEALLEYEAGQPGTGEGAEPRWAGRLLLMLPLLHQTAGKVLAHFYEVKLEVKVPMHKLFLEMLEAMMD</sequence>
<dbReference type="GO" id="GO:0043565">
    <property type="term" value="F:sequence-specific DNA binding"/>
    <property type="evidence" value="ECO:0007669"/>
    <property type="project" value="InterPro"/>
</dbReference>
<dbReference type="Gene3D" id="1.10.565.10">
    <property type="entry name" value="Retinoid X Receptor"/>
    <property type="match status" value="1"/>
</dbReference>
<comment type="subcellular location">
    <subcellularLocation>
        <location evidence="15">Nucleus</location>
    </subcellularLocation>
</comment>
<dbReference type="InterPro" id="IPR013088">
    <property type="entry name" value="Znf_NHR/GATA"/>
</dbReference>
<dbReference type="Ensembl" id="ENSRROT00000070296.1">
    <property type="protein sequence ID" value="ENSRROP00000045774.1"/>
    <property type="gene ID" value="ENSRROG00000045764.1"/>
</dbReference>
<dbReference type="InterPro" id="IPR035500">
    <property type="entry name" value="NHR-like_dom_sf"/>
</dbReference>
<keyword evidence="10" id="KW-0564">Palmitate</keyword>
<evidence type="ECO:0008006" key="21">
    <source>
        <dbReference type="Google" id="ProtNLM"/>
    </source>
</evidence>
<keyword evidence="20" id="KW-1185">Reference proteome</keyword>
<accession>A0A2K6RXL7</accession>
<dbReference type="PROSITE" id="PS51843">
    <property type="entry name" value="NR_LBD"/>
    <property type="match status" value="1"/>
</dbReference>
<evidence type="ECO:0000313" key="19">
    <source>
        <dbReference type="Ensembl" id="ENSRROP00000045774.1"/>
    </source>
</evidence>
<dbReference type="GO" id="GO:0003700">
    <property type="term" value="F:DNA-binding transcription factor activity"/>
    <property type="evidence" value="ECO:0007669"/>
    <property type="project" value="InterPro"/>
</dbReference>
<reference evidence="19" key="1">
    <citation type="submission" date="2025-08" db="UniProtKB">
        <authorList>
            <consortium name="Ensembl"/>
        </authorList>
    </citation>
    <scope>IDENTIFICATION</scope>
</reference>
<evidence type="ECO:0000256" key="4">
    <source>
        <dbReference type="ARBA" id="ARBA00022723"/>
    </source>
</evidence>
<evidence type="ECO:0000256" key="14">
    <source>
        <dbReference type="ARBA" id="ARBA00023288"/>
    </source>
</evidence>
<evidence type="ECO:0000259" key="18">
    <source>
        <dbReference type="PROSITE" id="PS51843"/>
    </source>
</evidence>
<dbReference type="Gene3D" id="3.30.50.10">
    <property type="entry name" value="Erythroid Transcription Factor GATA-1, subunit A"/>
    <property type="match status" value="1"/>
</dbReference>
<dbReference type="SUPFAM" id="SSF57716">
    <property type="entry name" value="Glucocorticoid receptor-like (DNA-binding domain)"/>
    <property type="match status" value="1"/>
</dbReference>
<dbReference type="PRINTS" id="PR00398">
    <property type="entry name" value="STRDHORMONER"/>
</dbReference>
<dbReference type="Proteomes" id="UP000233200">
    <property type="component" value="Unplaced"/>
</dbReference>
<evidence type="ECO:0000256" key="13">
    <source>
        <dbReference type="ARBA" id="ARBA00023242"/>
    </source>
</evidence>
<dbReference type="InterPro" id="IPR001723">
    <property type="entry name" value="Nuclear_hrmn_rcpt"/>
</dbReference>
<feature type="domain" description="Nuclear receptor" evidence="17">
    <location>
        <begin position="72"/>
        <end position="134"/>
    </location>
</feature>
<dbReference type="InterPro" id="IPR050200">
    <property type="entry name" value="Nuclear_hormone_rcpt_NR3"/>
</dbReference>
<evidence type="ECO:0000256" key="3">
    <source>
        <dbReference type="ARBA" id="ARBA00022665"/>
    </source>
</evidence>
<keyword evidence="11 15" id="KW-0804">Transcription</keyword>
<dbReference type="SUPFAM" id="SSF48508">
    <property type="entry name" value="Nuclear receptor ligand-binding domain"/>
    <property type="match status" value="1"/>
</dbReference>
<keyword evidence="3" id="KW-0754">Steroid-binding</keyword>
<dbReference type="GO" id="GO:0005654">
    <property type="term" value="C:nucleoplasm"/>
    <property type="evidence" value="ECO:0007669"/>
    <property type="project" value="UniProtKB-ARBA"/>
</dbReference>
<evidence type="ECO:0000313" key="20">
    <source>
        <dbReference type="Proteomes" id="UP000233200"/>
    </source>
</evidence>
<evidence type="ECO:0000259" key="17">
    <source>
        <dbReference type="PROSITE" id="PS51030"/>
    </source>
</evidence>
<evidence type="ECO:0000256" key="6">
    <source>
        <dbReference type="ARBA" id="ARBA00022833"/>
    </source>
</evidence>
<evidence type="ECO:0000256" key="12">
    <source>
        <dbReference type="ARBA" id="ARBA00023170"/>
    </source>
</evidence>
<evidence type="ECO:0000256" key="7">
    <source>
        <dbReference type="ARBA" id="ARBA00023015"/>
    </source>
</evidence>
<keyword evidence="4 15" id="KW-0479">Metal-binding</keyword>
<feature type="domain" description="NR LBD" evidence="18">
    <location>
        <begin position="163"/>
        <end position="386"/>
    </location>
</feature>
<keyword evidence="13 15" id="KW-0539">Nucleus</keyword>
<reference evidence="19" key="2">
    <citation type="submission" date="2025-09" db="UniProtKB">
        <authorList>
            <consortium name="Ensembl"/>
        </authorList>
    </citation>
    <scope>IDENTIFICATION</scope>
</reference>
<dbReference type="SMART" id="SM00399">
    <property type="entry name" value="ZnF_C4"/>
    <property type="match status" value="1"/>
</dbReference>
<keyword evidence="7 15" id="KW-0805">Transcription regulation</keyword>
<dbReference type="FunFam" id="3.30.50.10:FF:000139">
    <property type="entry name" value="Estrogen receptor beta a variant b"/>
    <property type="match status" value="1"/>
</dbReference>
<dbReference type="PROSITE" id="PS51030">
    <property type="entry name" value="NUCLEAR_REC_DBD_2"/>
    <property type="match status" value="1"/>
</dbReference>
<organism evidence="19 20">
    <name type="scientific">Rhinopithecus roxellana</name>
    <name type="common">Golden snub-nosed monkey</name>
    <name type="synonym">Pygathrix roxellana</name>
    <dbReference type="NCBI Taxonomy" id="61622"/>
    <lineage>
        <taxon>Eukaryota</taxon>
        <taxon>Metazoa</taxon>
        <taxon>Chordata</taxon>
        <taxon>Craniata</taxon>
        <taxon>Vertebrata</taxon>
        <taxon>Euteleostomi</taxon>
        <taxon>Mammalia</taxon>
        <taxon>Eutheria</taxon>
        <taxon>Euarchontoglires</taxon>
        <taxon>Primates</taxon>
        <taxon>Haplorrhini</taxon>
        <taxon>Catarrhini</taxon>
        <taxon>Cercopithecidae</taxon>
        <taxon>Colobinae</taxon>
        <taxon>Rhinopithecus</taxon>
    </lineage>
</organism>
<keyword evidence="14" id="KW-0449">Lipoprotein</keyword>
<keyword evidence="9 15" id="KW-0238">DNA-binding</keyword>
<keyword evidence="6 15" id="KW-0862">Zinc</keyword>
<dbReference type="Pfam" id="PF00104">
    <property type="entry name" value="Hormone_recep"/>
    <property type="match status" value="1"/>
</dbReference>